<dbReference type="RefSeq" id="XP_004345771.1">
    <property type="nucleotide sequence ID" value="XM_004345721.1"/>
</dbReference>
<dbReference type="InParanoid" id="A0A0D2VW68"/>
<name>A0A0D2VW68_CAPO3</name>
<sequence>MKIPGYKLKAALPSPPRSFLEGQELSTYSALANFCQQGAAAAGDSQGQASTSTSSSTAARSSANNLFARLQSEILFMIEVQTHASPLNEACLQLASYMVSRLRFDDLKVMECVDSWPDFVEGILWRGPSVYVVRVLLKKHGKLIAPEISSLAADPARAVLFLVSRAIKNAVVQQHCM</sequence>
<dbReference type="AlphaFoldDB" id="A0A0D2VW68"/>
<accession>A0A0D2VW68</accession>
<reference evidence="2" key="1">
    <citation type="submission" date="2011-02" db="EMBL/GenBank/DDBJ databases">
        <title>The Genome Sequence of Capsaspora owczarzaki ATCC 30864.</title>
        <authorList>
            <person name="Russ C."/>
            <person name="Cuomo C."/>
            <person name="Burger G."/>
            <person name="Gray M.W."/>
            <person name="Holland P.W.H."/>
            <person name="King N."/>
            <person name="Lang F.B.F."/>
            <person name="Roger A.J."/>
            <person name="Ruiz-Trillo I."/>
            <person name="Young S.K."/>
            <person name="Zeng Q."/>
            <person name="Gargeya S."/>
            <person name="Alvarado L."/>
            <person name="Berlin A."/>
            <person name="Chapman S.B."/>
            <person name="Chen Z."/>
            <person name="Freedman E."/>
            <person name="Gellesch M."/>
            <person name="Goldberg J."/>
            <person name="Griggs A."/>
            <person name="Gujja S."/>
            <person name="Heilman E."/>
            <person name="Heiman D."/>
            <person name="Howarth C."/>
            <person name="Mehta T."/>
            <person name="Neiman D."/>
            <person name="Pearson M."/>
            <person name="Roberts A."/>
            <person name="Saif S."/>
            <person name="Shea T."/>
            <person name="Shenoy N."/>
            <person name="Sisk P."/>
            <person name="Stolte C."/>
            <person name="Sykes S."/>
            <person name="White J."/>
            <person name="Yandava C."/>
            <person name="Haas B."/>
            <person name="Nusbaum C."/>
            <person name="Birren B."/>
        </authorList>
    </citation>
    <scope>NUCLEOTIDE SEQUENCE</scope>
    <source>
        <strain evidence="2">ATCC 30864</strain>
    </source>
</reference>
<proteinExistence type="predicted"/>
<gene>
    <name evidence="1" type="ORF">CAOG_006181</name>
</gene>
<dbReference type="Proteomes" id="UP000008743">
    <property type="component" value="Unassembled WGS sequence"/>
</dbReference>
<keyword evidence="2" id="KW-1185">Reference proteome</keyword>
<dbReference type="EMBL" id="KE346369">
    <property type="protein sequence ID" value="KJE95767.1"/>
    <property type="molecule type" value="Genomic_DNA"/>
</dbReference>
<organism evidence="1 2">
    <name type="scientific">Capsaspora owczarzaki (strain ATCC 30864)</name>
    <dbReference type="NCBI Taxonomy" id="595528"/>
    <lineage>
        <taxon>Eukaryota</taxon>
        <taxon>Filasterea</taxon>
        <taxon>Capsaspora</taxon>
    </lineage>
</organism>
<evidence type="ECO:0000313" key="2">
    <source>
        <dbReference type="Proteomes" id="UP000008743"/>
    </source>
</evidence>
<evidence type="ECO:0000313" key="1">
    <source>
        <dbReference type="EMBL" id="KJE95767.1"/>
    </source>
</evidence>
<protein>
    <submittedName>
        <fullName evidence="1">Uncharacterized protein</fullName>
    </submittedName>
</protein>